<comment type="caution">
    <text evidence="2">The sequence shown here is derived from an EMBL/GenBank/DDBJ whole genome shotgun (WGS) entry which is preliminary data.</text>
</comment>
<evidence type="ECO:0000313" key="2">
    <source>
        <dbReference type="EMBL" id="MCZ8371478.1"/>
    </source>
</evidence>
<dbReference type="RefSeq" id="WP_269876508.1">
    <property type="nucleotide sequence ID" value="NZ_JAPZVM010000001.1"/>
</dbReference>
<dbReference type="EMBL" id="JAPZVM010000001">
    <property type="protein sequence ID" value="MCZ8371478.1"/>
    <property type="molecule type" value="Genomic_DNA"/>
</dbReference>
<proteinExistence type="predicted"/>
<dbReference type="InterPro" id="IPR024311">
    <property type="entry name" value="Lipocalin-like"/>
</dbReference>
<evidence type="ECO:0000259" key="1">
    <source>
        <dbReference type="Pfam" id="PF16585"/>
    </source>
</evidence>
<reference evidence="2" key="1">
    <citation type="submission" date="2022-12" db="EMBL/GenBank/DDBJ databases">
        <title>Phocaeicola acetigenes sp. nov., isolated feces from a healthy human.</title>
        <authorList>
            <person name="Do H."/>
            <person name="Ha Y.B."/>
            <person name="Kim J.-S."/>
            <person name="Suh M.K."/>
            <person name="Kim H.S."/>
            <person name="Lee J.-S."/>
        </authorList>
    </citation>
    <scope>NUCLEOTIDE SEQUENCE</scope>
    <source>
        <strain evidence="2">KGMB11183</strain>
    </source>
</reference>
<accession>A0ABT4PEL6</accession>
<gene>
    <name evidence="2" type="ORF">O6P32_02000</name>
</gene>
<keyword evidence="3" id="KW-1185">Reference proteome</keyword>
<organism evidence="2 3">
    <name type="scientific">Phocaeicola acetigenes</name>
    <dbReference type="NCBI Taxonomy" id="3016083"/>
    <lineage>
        <taxon>Bacteria</taxon>
        <taxon>Pseudomonadati</taxon>
        <taxon>Bacteroidota</taxon>
        <taxon>Bacteroidia</taxon>
        <taxon>Bacteroidales</taxon>
        <taxon>Bacteroidaceae</taxon>
        <taxon>Phocaeicola</taxon>
    </lineage>
</organism>
<dbReference type="PROSITE" id="PS51257">
    <property type="entry name" value="PROKAR_LIPOPROTEIN"/>
    <property type="match status" value="1"/>
</dbReference>
<dbReference type="Gene3D" id="2.40.128.280">
    <property type="match status" value="1"/>
</dbReference>
<dbReference type="Proteomes" id="UP001141933">
    <property type="component" value="Unassembled WGS sequence"/>
</dbReference>
<feature type="domain" description="Lipocalin-like" evidence="1">
    <location>
        <begin position="15"/>
        <end position="147"/>
    </location>
</feature>
<sequence length="147" mass="16737">MNKRIYTGLLVFLLILLGGCEKAPINSDIEGMWKLEEYTTTEDGVTHPCERIYYSIQLWVVDIAEKQGTKGYAPSIGRFAYGEDGNTVIMKDFYYRKGTTDSKEPTKLEDLQPYGLNSLETTFEIVKSDGKNMVLRSDYATLTFSKF</sequence>
<dbReference type="Pfam" id="PF16585">
    <property type="entry name" value="Lipocalin_8"/>
    <property type="match status" value="1"/>
</dbReference>
<name>A0ABT4PEL6_9BACT</name>
<protein>
    <submittedName>
        <fullName evidence="2">Lipocalin-like domain-containing protein</fullName>
    </submittedName>
</protein>
<evidence type="ECO:0000313" key="3">
    <source>
        <dbReference type="Proteomes" id="UP001141933"/>
    </source>
</evidence>